<evidence type="ECO:0000313" key="2">
    <source>
        <dbReference type="EMBL" id="GGT11962.1"/>
    </source>
</evidence>
<dbReference type="Proteomes" id="UP000619486">
    <property type="component" value="Unassembled WGS sequence"/>
</dbReference>
<protein>
    <submittedName>
        <fullName evidence="2">Uncharacterized protein</fullName>
    </submittedName>
</protein>
<keyword evidence="3" id="KW-1185">Reference proteome</keyword>
<comment type="caution">
    <text evidence="2">The sequence shown here is derived from an EMBL/GenBank/DDBJ whole genome shotgun (WGS) entry which is preliminary data.</text>
</comment>
<sequence length="67" mass="6820">MPVSIRGGPSRTPGLRGPALGAGLEREAVINDDDPSGSRAAAASAVPVNGWGRGPENLGELDLPFIR</sequence>
<reference evidence="2" key="1">
    <citation type="journal article" date="2014" name="Int. J. Syst. Evol. Microbiol.">
        <title>Complete genome sequence of Corynebacterium casei LMG S-19264T (=DSM 44701T), isolated from a smear-ripened cheese.</title>
        <authorList>
            <consortium name="US DOE Joint Genome Institute (JGI-PGF)"/>
            <person name="Walter F."/>
            <person name="Albersmeier A."/>
            <person name="Kalinowski J."/>
            <person name="Ruckert C."/>
        </authorList>
    </citation>
    <scope>NUCLEOTIDE SEQUENCE</scope>
    <source>
        <strain evidence="2">JCM 3172</strain>
    </source>
</reference>
<dbReference type="AlphaFoldDB" id="A0A918GXG4"/>
<name>A0A918GXG4_9ACTN</name>
<evidence type="ECO:0000256" key="1">
    <source>
        <dbReference type="SAM" id="MobiDB-lite"/>
    </source>
</evidence>
<accession>A0A918GXG4</accession>
<feature type="region of interest" description="Disordered" evidence="1">
    <location>
        <begin position="31"/>
        <end position="54"/>
    </location>
</feature>
<gene>
    <name evidence="2" type="ORF">GCM10014713_00440</name>
</gene>
<evidence type="ECO:0000313" key="3">
    <source>
        <dbReference type="Proteomes" id="UP000619486"/>
    </source>
</evidence>
<dbReference type="EMBL" id="BMQQ01000001">
    <property type="protein sequence ID" value="GGT11962.1"/>
    <property type="molecule type" value="Genomic_DNA"/>
</dbReference>
<proteinExistence type="predicted"/>
<feature type="region of interest" description="Disordered" evidence="1">
    <location>
        <begin position="1"/>
        <end position="20"/>
    </location>
</feature>
<reference evidence="2" key="2">
    <citation type="submission" date="2020-09" db="EMBL/GenBank/DDBJ databases">
        <authorList>
            <person name="Sun Q."/>
            <person name="Ohkuma M."/>
        </authorList>
    </citation>
    <scope>NUCLEOTIDE SEQUENCE</scope>
    <source>
        <strain evidence="2">JCM 3172</strain>
    </source>
</reference>
<organism evidence="2 3">
    <name type="scientific">Streptomyces purpureus</name>
    <dbReference type="NCBI Taxonomy" id="1951"/>
    <lineage>
        <taxon>Bacteria</taxon>
        <taxon>Bacillati</taxon>
        <taxon>Actinomycetota</taxon>
        <taxon>Actinomycetes</taxon>
        <taxon>Kitasatosporales</taxon>
        <taxon>Streptomycetaceae</taxon>
        <taxon>Streptomyces</taxon>
    </lineage>
</organism>